<gene>
    <name evidence="11" type="ORF">N656DRAFT_787471</name>
</gene>
<evidence type="ECO:0000256" key="1">
    <source>
        <dbReference type="ARBA" id="ARBA00004141"/>
    </source>
</evidence>
<evidence type="ECO:0000256" key="2">
    <source>
        <dbReference type="ARBA" id="ARBA00006375"/>
    </source>
</evidence>
<dbReference type="GO" id="GO:0016020">
    <property type="term" value="C:membrane"/>
    <property type="evidence" value="ECO:0007669"/>
    <property type="project" value="UniProtKB-SubCell"/>
</dbReference>
<dbReference type="SUPFAM" id="SSF103506">
    <property type="entry name" value="Mitochondrial carrier"/>
    <property type="match status" value="1"/>
</dbReference>
<keyword evidence="6" id="KW-0496">Mitochondrion</keyword>
<keyword evidence="3 10" id="KW-0813">Transport</keyword>
<evidence type="ECO:0000256" key="5">
    <source>
        <dbReference type="ARBA" id="ARBA00022737"/>
    </source>
</evidence>
<dbReference type="PANTHER" id="PTHR45667">
    <property type="entry name" value="S-ADENOSYLMETHIONINE MITOCHONDRIAL CARRIER PROTEIN"/>
    <property type="match status" value="1"/>
</dbReference>
<dbReference type="Pfam" id="PF00153">
    <property type="entry name" value="Mito_carr"/>
    <property type="match status" value="3"/>
</dbReference>
<dbReference type="Gene3D" id="1.50.40.10">
    <property type="entry name" value="Mitochondrial carrier domain"/>
    <property type="match status" value="1"/>
</dbReference>
<dbReference type="InterPro" id="IPR023395">
    <property type="entry name" value="MCP_dom_sf"/>
</dbReference>
<keyword evidence="5" id="KW-0677">Repeat</keyword>
<proteinExistence type="inferred from homology"/>
<organism evidence="11 12">
    <name type="scientific">Canariomyces notabilis</name>
    <dbReference type="NCBI Taxonomy" id="2074819"/>
    <lineage>
        <taxon>Eukaryota</taxon>
        <taxon>Fungi</taxon>
        <taxon>Dikarya</taxon>
        <taxon>Ascomycota</taxon>
        <taxon>Pezizomycotina</taxon>
        <taxon>Sordariomycetes</taxon>
        <taxon>Sordariomycetidae</taxon>
        <taxon>Sordariales</taxon>
        <taxon>Chaetomiaceae</taxon>
        <taxon>Canariomyces</taxon>
    </lineage>
</organism>
<evidence type="ECO:0000256" key="7">
    <source>
        <dbReference type="ARBA" id="ARBA00022989"/>
    </source>
</evidence>
<reference evidence="11" key="1">
    <citation type="journal article" date="2023" name="Mol. Phylogenet. Evol.">
        <title>Genome-scale phylogeny and comparative genomics of the fungal order Sordariales.</title>
        <authorList>
            <person name="Hensen N."/>
            <person name="Bonometti L."/>
            <person name="Westerberg I."/>
            <person name="Brannstrom I.O."/>
            <person name="Guillou S."/>
            <person name="Cros-Aarteil S."/>
            <person name="Calhoun S."/>
            <person name="Haridas S."/>
            <person name="Kuo A."/>
            <person name="Mondo S."/>
            <person name="Pangilinan J."/>
            <person name="Riley R."/>
            <person name="LaButti K."/>
            <person name="Andreopoulos B."/>
            <person name="Lipzen A."/>
            <person name="Chen C."/>
            <person name="Yan M."/>
            <person name="Daum C."/>
            <person name="Ng V."/>
            <person name="Clum A."/>
            <person name="Steindorff A."/>
            <person name="Ohm R.A."/>
            <person name="Martin F."/>
            <person name="Silar P."/>
            <person name="Natvig D.O."/>
            <person name="Lalanne C."/>
            <person name="Gautier V."/>
            <person name="Ament-Velasquez S.L."/>
            <person name="Kruys A."/>
            <person name="Hutchinson M.I."/>
            <person name="Powell A.J."/>
            <person name="Barry K."/>
            <person name="Miller A.N."/>
            <person name="Grigoriev I.V."/>
            <person name="Debuchy R."/>
            <person name="Gladieux P."/>
            <person name="Hiltunen Thoren M."/>
            <person name="Johannesson H."/>
        </authorList>
    </citation>
    <scope>NUCLEOTIDE SEQUENCE</scope>
    <source>
        <strain evidence="11">CBS 508.74</strain>
    </source>
</reference>
<keyword evidence="7" id="KW-1133">Transmembrane helix</keyword>
<comment type="similarity">
    <text evidence="2 10">Belongs to the mitochondrial carrier (TC 2.A.29) family.</text>
</comment>
<evidence type="ECO:0000256" key="8">
    <source>
        <dbReference type="ARBA" id="ARBA00023136"/>
    </source>
</evidence>
<keyword evidence="4 9" id="KW-0812">Transmembrane</keyword>
<evidence type="ECO:0000256" key="9">
    <source>
        <dbReference type="PROSITE-ProRule" id="PRU00282"/>
    </source>
</evidence>
<protein>
    <submittedName>
        <fullName evidence="11">Mitochondrial carrier</fullName>
    </submittedName>
</protein>
<keyword evidence="6" id="KW-0999">Mitochondrion inner membrane</keyword>
<dbReference type="EMBL" id="MU853334">
    <property type="protein sequence ID" value="KAK4115890.1"/>
    <property type="molecule type" value="Genomic_DNA"/>
</dbReference>
<sequence length="312" mass="33574">MKDSGQTHILAAGAVAAFTVDLLVYPLDTLKTRYQSGQQSTGWISLRAMRGLYQGVGSVNPATVSLTHSWPSKPTAAIFFATYESSKSLLTRSLPAVIPQPAIHSLASAGAELASCFVLTPAEVIKQNAQVLRQSDISRRGQSSSLLALQMLRHGEGGLAPRLWSGYTALAARNLPFTAMQFPMFEYLRNYLWRWPEHALDGPLIETGVITGCAAAVSGSIAAMITTPADVIKTRIMLGVGESSDAPRDGGNHKPRLVNKGGLNAARRVLQESGIRGLFRGAMFRATWAALGSGLYLGSYEVTKVWLKRRSS</sequence>
<evidence type="ECO:0000256" key="4">
    <source>
        <dbReference type="ARBA" id="ARBA00022692"/>
    </source>
</evidence>
<feature type="repeat" description="Solcar" evidence="9">
    <location>
        <begin position="99"/>
        <end position="191"/>
    </location>
</feature>
<dbReference type="RefSeq" id="XP_064673460.1">
    <property type="nucleotide sequence ID" value="XM_064816611.1"/>
</dbReference>
<dbReference type="PROSITE" id="PS50920">
    <property type="entry name" value="SOLCAR"/>
    <property type="match status" value="2"/>
</dbReference>
<evidence type="ECO:0000256" key="10">
    <source>
        <dbReference type="RuleBase" id="RU000488"/>
    </source>
</evidence>
<dbReference type="GeneID" id="89940736"/>
<keyword evidence="12" id="KW-1185">Reference proteome</keyword>
<evidence type="ECO:0000313" key="12">
    <source>
        <dbReference type="Proteomes" id="UP001302812"/>
    </source>
</evidence>
<keyword evidence="8 9" id="KW-0472">Membrane</keyword>
<dbReference type="Proteomes" id="UP001302812">
    <property type="component" value="Unassembled WGS sequence"/>
</dbReference>
<evidence type="ECO:0000313" key="11">
    <source>
        <dbReference type="EMBL" id="KAK4115890.1"/>
    </source>
</evidence>
<dbReference type="InterPro" id="IPR018108">
    <property type="entry name" value="MCP_transmembrane"/>
</dbReference>
<dbReference type="AlphaFoldDB" id="A0AAN6TK59"/>
<reference evidence="11" key="2">
    <citation type="submission" date="2023-05" db="EMBL/GenBank/DDBJ databases">
        <authorList>
            <consortium name="Lawrence Berkeley National Laboratory"/>
            <person name="Steindorff A."/>
            <person name="Hensen N."/>
            <person name="Bonometti L."/>
            <person name="Westerberg I."/>
            <person name="Brannstrom I.O."/>
            <person name="Guillou S."/>
            <person name="Cros-Aarteil S."/>
            <person name="Calhoun S."/>
            <person name="Haridas S."/>
            <person name="Kuo A."/>
            <person name="Mondo S."/>
            <person name="Pangilinan J."/>
            <person name="Riley R."/>
            <person name="Labutti K."/>
            <person name="Andreopoulos B."/>
            <person name="Lipzen A."/>
            <person name="Chen C."/>
            <person name="Yanf M."/>
            <person name="Daum C."/>
            <person name="Ng V."/>
            <person name="Clum A."/>
            <person name="Ohm R."/>
            <person name="Martin F."/>
            <person name="Silar P."/>
            <person name="Natvig D."/>
            <person name="Lalanne C."/>
            <person name="Gautier V."/>
            <person name="Ament-Velasquez S.L."/>
            <person name="Kruys A."/>
            <person name="Hutchinson M.I."/>
            <person name="Powell A.J."/>
            <person name="Barry K."/>
            <person name="Miller A.N."/>
            <person name="Grigoriev I.V."/>
            <person name="Debuchy R."/>
            <person name="Gladieux P."/>
            <person name="Thoren M.H."/>
            <person name="Johannesson H."/>
        </authorList>
    </citation>
    <scope>NUCLEOTIDE SEQUENCE</scope>
    <source>
        <strain evidence="11">CBS 508.74</strain>
    </source>
</reference>
<feature type="repeat" description="Solcar" evidence="9">
    <location>
        <begin position="206"/>
        <end position="306"/>
    </location>
</feature>
<name>A0AAN6TK59_9PEZI</name>
<evidence type="ECO:0000256" key="6">
    <source>
        <dbReference type="ARBA" id="ARBA00022792"/>
    </source>
</evidence>
<comment type="subcellular location">
    <subcellularLocation>
        <location evidence="1">Membrane</location>
        <topology evidence="1">Multi-pass membrane protein</topology>
    </subcellularLocation>
</comment>
<evidence type="ECO:0000256" key="3">
    <source>
        <dbReference type="ARBA" id="ARBA00022448"/>
    </source>
</evidence>
<comment type="caution">
    <text evidence="11">The sequence shown here is derived from an EMBL/GenBank/DDBJ whole genome shotgun (WGS) entry which is preliminary data.</text>
</comment>
<accession>A0AAN6TK59</accession>